<dbReference type="Proteomes" id="UP001597561">
    <property type="component" value="Unassembled WGS sequence"/>
</dbReference>
<comment type="caution">
    <text evidence="2">The sequence shown here is derived from an EMBL/GenBank/DDBJ whole genome shotgun (WGS) entry which is preliminary data.</text>
</comment>
<evidence type="ECO:0000313" key="3">
    <source>
        <dbReference type="Proteomes" id="UP001597561"/>
    </source>
</evidence>
<accession>A0ABW5ZHE2</accession>
<feature type="transmembrane region" description="Helical" evidence="1">
    <location>
        <begin position="45"/>
        <end position="62"/>
    </location>
</feature>
<keyword evidence="3" id="KW-1185">Reference proteome</keyword>
<reference evidence="3" key="1">
    <citation type="journal article" date="2019" name="Int. J. Syst. Evol. Microbiol.">
        <title>The Global Catalogue of Microorganisms (GCM) 10K type strain sequencing project: providing services to taxonomists for standard genome sequencing and annotation.</title>
        <authorList>
            <consortium name="The Broad Institute Genomics Platform"/>
            <consortium name="The Broad Institute Genome Sequencing Center for Infectious Disease"/>
            <person name="Wu L."/>
            <person name="Ma J."/>
        </authorList>
    </citation>
    <scope>NUCLEOTIDE SEQUENCE [LARGE SCALE GENOMIC DNA]</scope>
    <source>
        <strain evidence="3">KCTC 13528</strain>
    </source>
</reference>
<dbReference type="RefSeq" id="WP_204729491.1">
    <property type="nucleotide sequence ID" value="NZ_JAFBDK010000008.1"/>
</dbReference>
<organism evidence="2 3">
    <name type="scientific">Jeotgalibacillus terrae</name>
    <dbReference type="NCBI Taxonomy" id="587735"/>
    <lineage>
        <taxon>Bacteria</taxon>
        <taxon>Bacillati</taxon>
        <taxon>Bacillota</taxon>
        <taxon>Bacilli</taxon>
        <taxon>Bacillales</taxon>
        <taxon>Caryophanaceae</taxon>
        <taxon>Jeotgalibacillus</taxon>
    </lineage>
</organism>
<dbReference type="EMBL" id="JBHUPG010000012">
    <property type="protein sequence ID" value="MFD2911731.1"/>
    <property type="molecule type" value="Genomic_DNA"/>
</dbReference>
<proteinExistence type="predicted"/>
<keyword evidence="1" id="KW-0472">Membrane</keyword>
<evidence type="ECO:0000256" key="1">
    <source>
        <dbReference type="SAM" id="Phobius"/>
    </source>
</evidence>
<protein>
    <submittedName>
        <fullName evidence="2">Uncharacterized protein</fullName>
    </submittedName>
</protein>
<keyword evidence="1" id="KW-0812">Transmembrane</keyword>
<sequence>MKKYFIFIVSLILLLAAYQIGTGLWLTSTHVPGVGTQAFADNMKLINSLVVLGSASLAFLLAQKIRRKTV</sequence>
<gene>
    <name evidence="2" type="ORF">ACFS5P_07565</name>
</gene>
<evidence type="ECO:0000313" key="2">
    <source>
        <dbReference type="EMBL" id="MFD2911731.1"/>
    </source>
</evidence>
<name>A0ABW5ZHE2_9BACL</name>
<keyword evidence="1" id="KW-1133">Transmembrane helix</keyword>